<protein>
    <recommendedName>
        <fullName evidence="4">DUF429 domain-containing protein</fullName>
    </recommendedName>
</protein>
<evidence type="ECO:0000313" key="2">
    <source>
        <dbReference type="EMBL" id="KUN78022.1"/>
    </source>
</evidence>
<comment type="caution">
    <text evidence="2">The sequence shown here is derived from an EMBL/GenBank/DDBJ whole genome shotgun (WGS) entry which is preliminary data.</text>
</comment>
<organism evidence="2 3">
    <name type="scientific">Streptomyces griseoruber</name>
    <dbReference type="NCBI Taxonomy" id="1943"/>
    <lineage>
        <taxon>Bacteria</taxon>
        <taxon>Bacillati</taxon>
        <taxon>Actinomycetota</taxon>
        <taxon>Actinomycetes</taxon>
        <taxon>Kitasatosporales</taxon>
        <taxon>Streptomycetaceae</taxon>
        <taxon>Streptomyces</taxon>
    </lineage>
</organism>
<keyword evidence="3" id="KW-1185">Reference proteome</keyword>
<name>A0A101SQ02_9ACTN</name>
<dbReference type="Pfam" id="PF04250">
    <property type="entry name" value="DUF429"/>
    <property type="match status" value="1"/>
</dbReference>
<dbReference type="STRING" id="1943.AQJ64_33030"/>
<dbReference type="AlphaFoldDB" id="A0A101SQ02"/>
<evidence type="ECO:0000256" key="1">
    <source>
        <dbReference type="SAM" id="MobiDB-lite"/>
    </source>
</evidence>
<proteinExistence type="predicted"/>
<dbReference type="EMBL" id="LMWW01000055">
    <property type="protein sequence ID" value="KUN78022.1"/>
    <property type="molecule type" value="Genomic_DNA"/>
</dbReference>
<dbReference type="RefSeq" id="WP_055631317.1">
    <property type="nucleotide sequence ID" value="NZ_JBIRRP010000004.1"/>
</dbReference>
<evidence type="ECO:0000313" key="3">
    <source>
        <dbReference type="Proteomes" id="UP000052982"/>
    </source>
</evidence>
<accession>A0A101SQ02</accession>
<feature type="region of interest" description="Disordered" evidence="1">
    <location>
        <begin position="217"/>
        <end position="242"/>
    </location>
</feature>
<dbReference type="OrthoDB" id="4870479at2"/>
<dbReference type="InterPro" id="IPR007362">
    <property type="entry name" value="DUF429"/>
</dbReference>
<gene>
    <name evidence="2" type="ORF">AQJ64_33030</name>
</gene>
<evidence type="ECO:0008006" key="4">
    <source>
        <dbReference type="Google" id="ProtNLM"/>
    </source>
</evidence>
<sequence length="242" mass="26312">MRTVGVDLSARPRRTAVSVIDWSGERAVVHAPILRCTDDRLLELLTALGEEDRAGVDCPFGWPVAFVEAMAAHAAPHPDWPGRDAAGDDDLRALRYRRTDLLVARHAPRFPLSVSFDKLGSVAARWARLQARLARLGHPVDRTGAGRVAEVYPAAARHRWGLPLGTVDELTAAAPWLHLSGTARQTYATDRDAYDALIASLTARAIGVRRTAWPTAADAGPARTEGWIHLPEPDSLPGLLHD</sequence>
<dbReference type="Proteomes" id="UP000052982">
    <property type="component" value="Unassembled WGS sequence"/>
</dbReference>
<reference evidence="2 3" key="1">
    <citation type="submission" date="2015-10" db="EMBL/GenBank/DDBJ databases">
        <title>Draft genome sequence of Streptomyces griseoruber DSM 40281, type strain for the species Streptomyces griseoruber.</title>
        <authorList>
            <person name="Ruckert C."/>
            <person name="Winkler A."/>
            <person name="Kalinowski J."/>
            <person name="Kampfer P."/>
            <person name="Glaeser S."/>
        </authorList>
    </citation>
    <scope>NUCLEOTIDE SEQUENCE [LARGE SCALE GENOMIC DNA]</scope>
    <source>
        <strain evidence="2 3">DSM 40281</strain>
    </source>
</reference>